<gene>
    <name evidence="2" type="primary">N266R</name>
    <name evidence="2" type="ORF">FR483_N266R</name>
</gene>
<proteinExistence type="predicted"/>
<dbReference type="GeneID" id="5364335"/>
<dbReference type="RefSeq" id="YP_001425898.1">
    <property type="nucleotide sequence ID" value="NC_008603.1"/>
</dbReference>
<evidence type="ECO:0000256" key="1">
    <source>
        <dbReference type="SAM" id="Phobius"/>
    </source>
</evidence>
<protein>
    <submittedName>
        <fullName evidence="2">Uncharacterized protein N266R</fullName>
    </submittedName>
</protein>
<keyword evidence="1" id="KW-0812">Transmembrane</keyword>
<organismHost>
    <name type="scientific">Paramecium bursaria</name>
    <dbReference type="NCBI Taxonomy" id="74790"/>
</organismHost>
<feature type="transmembrane region" description="Helical" evidence="1">
    <location>
        <begin position="6"/>
        <end position="25"/>
    </location>
</feature>
<dbReference type="KEGG" id="vg:5364335"/>
<reference evidence="2 3" key="1">
    <citation type="journal article" date="2007" name="Virology">
        <title>Sequence and annotation of the 314-kb MT325 and the 321-kb FR483 viruses that infect Chlorella Pbi.</title>
        <authorList>
            <person name="Fitzgerald L.A."/>
            <person name="Graves M.V."/>
            <person name="Li X."/>
            <person name="Feldblyum T."/>
            <person name="Hartigan J."/>
            <person name="Van Etten J.L."/>
        </authorList>
    </citation>
    <scope>NUCLEOTIDE SEQUENCE [LARGE SCALE GENOMIC DNA]</scope>
    <source>
        <strain evidence="2 3">FR483</strain>
    </source>
</reference>
<organism evidence="2 3">
    <name type="scientific">Paramecium bursaria Chlorella virus FR483</name>
    <name type="common">PBCV-FR483</name>
    <dbReference type="NCBI Taxonomy" id="399781"/>
    <lineage>
        <taxon>Viruses</taxon>
        <taxon>Varidnaviria</taxon>
        <taxon>Bamfordvirae</taxon>
        <taxon>Nucleocytoviricota</taxon>
        <taxon>Megaviricetes</taxon>
        <taxon>Algavirales</taxon>
        <taxon>Phycodnaviridae</taxon>
        <taxon>Chlorovirus</taxon>
        <taxon>Chlorovirus conductrix</taxon>
        <taxon>Paramecium bursaria Chlorella virus A1</taxon>
    </lineage>
</organism>
<sequence length="220" mass="24408">MKKRYIASIIIAAILALAGVGFLVYKNWSDVQSIWFFTKTKLKNIKIPSIKPNPVKPMDPVVIIEASKPDAGLEKERNALAAKAASISNDAGKINQQAVSVVATEATAKAAQAAPVSEIVVENTKQREVKNQSNASKAYTDLIKKIEIEKAKSAVLLTAIRTEKEKIAKINDLDLETEETTVDAMDMEMELFLENRLRNWRARRPLSKKGAEYLVRNLCI</sequence>
<dbReference type="OrthoDB" id="17765at10239"/>
<keyword evidence="1" id="KW-1133">Transmembrane helix</keyword>
<evidence type="ECO:0000313" key="2">
    <source>
        <dbReference type="EMBL" id="ABT15551.1"/>
    </source>
</evidence>
<name>A7J6X0_PBCVF</name>
<accession>A7J6X0</accession>
<keyword evidence="1" id="KW-0472">Membrane</keyword>
<dbReference type="Proteomes" id="UP000204095">
    <property type="component" value="Segment"/>
</dbReference>
<dbReference type="EMBL" id="DQ890022">
    <property type="protein sequence ID" value="ABT15551.1"/>
    <property type="molecule type" value="Genomic_DNA"/>
</dbReference>
<evidence type="ECO:0000313" key="3">
    <source>
        <dbReference type="Proteomes" id="UP000204095"/>
    </source>
</evidence>